<proteinExistence type="predicted"/>
<dbReference type="SUPFAM" id="SSF55729">
    <property type="entry name" value="Acyl-CoA N-acyltransferases (Nat)"/>
    <property type="match status" value="1"/>
</dbReference>
<gene>
    <name evidence="2" type="ORF">LPTSP2_05940</name>
</gene>
<organism evidence="2 3">
    <name type="scientific">Leptospira ellinghausenii</name>
    <dbReference type="NCBI Taxonomy" id="1917822"/>
    <lineage>
        <taxon>Bacteria</taxon>
        <taxon>Pseudomonadati</taxon>
        <taxon>Spirochaetota</taxon>
        <taxon>Spirochaetia</taxon>
        <taxon>Leptospirales</taxon>
        <taxon>Leptospiraceae</taxon>
        <taxon>Leptospira</taxon>
    </lineage>
</organism>
<dbReference type="InterPro" id="IPR016181">
    <property type="entry name" value="Acyl_CoA_acyltransferase"/>
</dbReference>
<dbReference type="RefSeq" id="WP_108958542.1">
    <property type="nucleotide sequence ID" value="NZ_BFAZ01000003.1"/>
</dbReference>
<dbReference type="OrthoDB" id="9795206at2"/>
<dbReference type="Gene3D" id="3.40.630.30">
    <property type="match status" value="1"/>
</dbReference>
<evidence type="ECO:0000313" key="2">
    <source>
        <dbReference type="EMBL" id="GBF41322.1"/>
    </source>
</evidence>
<dbReference type="GO" id="GO:0016747">
    <property type="term" value="F:acyltransferase activity, transferring groups other than amino-acyl groups"/>
    <property type="evidence" value="ECO:0007669"/>
    <property type="project" value="InterPro"/>
</dbReference>
<dbReference type="EMBL" id="BFAZ01000003">
    <property type="protein sequence ID" value="GBF41322.1"/>
    <property type="molecule type" value="Genomic_DNA"/>
</dbReference>
<comment type="caution">
    <text evidence="2">The sequence shown here is derived from an EMBL/GenBank/DDBJ whole genome shotgun (WGS) entry which is preliminary data.</text>
</comment>
<name>A0A2P2D9M2_9LEPT</name>
<accession>A0A2P2D9M2</accession>
<keyword evidence="3" id="KW-1185">Reference proteome</keyword>
<dbReference type="PROSITE" id="PS51186">
    <property type="entry name" value="GNAT"/>
    <property type="match status" value="1"/>
</dbReference>
<feature type="domain" description="N-acetyltransferase" evidence="1">
    <location>
        <begin position="3"/>
        <end position="150"/>
    </location>
</feature>
<dbReference type="AlphaFoldDB" id="A0A2P2D9M2"/>
<evidence type="ECO:0000259" key="1">
    <source>
        <dbReference type="PROSITE" id="PS51186"/>
    </source>
</evidence>
<dbReference type="Proteomes" id="UP000245206">
    <property type="component" value="Unassembled WGS sequence"/>
</dbReference>
<evidence type="ECO:0000313" key="3">
    <source>
        <dbReference type="Proteomes" id="UP000245206"/>
    </source>
</evidence>
<sequence length="150" mass="17307">MDLHLRPVSIADCELLFGWLNEPEVRKNSFNHQMVDFESHQIWFQKKINEGLPWYILELSGQPSGVIRFDLSENGFKINFSISASQRGKGLGKEIIRLGLSEITRIPHNSIFVFGLVKKQNIASAKCFLSNQFLQNDYDQNTYIFQKKLG</sequence>
<dbReference type="InterPro" id="IPR000182">
    <property type="entry name" value="GNAT_dom"/>
</dbReference>
<protein>
    <submittedName>
        <fullName evidence="2">Acetyltransferase (GNAT) domain protein</fullName>
    </submittedName>
</protein>
<keyword evidence="2" id="KW-0808">Transferase</keyword>
<reference evidence="3" key="1">
    <citation type="journal article" date="2019" name="Microbiol. Immunol.">
        <title>Molecular and phenotypic characterization of Leptospira johnsonii sp. nov., Leptospira ellinghausenii sp. nov. and Leptospira ryugenii sp. nov. isolated from soil and water in Japan.</title>
        <authorList>
            <person name="Masuzawa T."/>
            <person name="Saito M."/>
            <person name="Nakao R."/>
            <person name="Nikaido Y."/>
            <person name="Matsumoto M."/>
            <person name="Ogawa M."/>
            <person name="Yokoyama M."/>
            <person name="Hidaka Y."/>
            <person name="Tomita J."/>
            <person name="Sakakibara K."/>
            <person name="Suzuki K."/>
            <person name="Yasuda S."/>
            <person name="Sato H."/>
            <person name="Yamaguchi M."/>
            <person name="Yoshida S.I."/>
            <person name="Koizumi N."/>
            <person name="Kawamura Y."/>
        </authorList>
    </citation>
    <scope>NUCLEOTIDE SEQUENCE [LARGE SCALE GENOMIC DNA]</scope>
    <source>
        <strain evidence="3">E18</strain>
    </source>
</reference>
<dbReference type="Pfam" id="PF13302">
    <property type="entry name" value="Acetyltransf_3"/>
    <property type="match status" value="1"/>
</dbReference>